<evidence type="ECO:0000313" key="4">
    <source>
        <dbReference type="EMBL" id="TCS92584.1"/>
    </source>
</evidence>
<feature type="region of interest" description="Disordered" evidence="1">
    <location>
        <begin position="84"/>
        <end position="111"/>
    </location>
</feature>
<protein>
    <submittedName>
        <fullName evidence="4">Cytoskeletal protein RodZ</fullName>
    </submittedName>
</protein>
<feature type="compositionally biased region" description="Polar residues" evidence="1">
    <location>
        <begin position="152"/>
        <end position="172"/>
    </location>
</feature>
<comment type="caution">
    <text evidence="4">The sequence shown here is derived from an EMBL/GenBank/DDBJ whole genome shotgun (WGS) entry which is preliminary data.</text>
</comment>
<dbReference type="InterPro" id="IPR050400">
    <property type="entry name" value="Bact_Cytoskel_RodZ"/>
</dbReference>
<keyword evidence="2" id="KW-1133">Transmembrane helix</keyword>
<keyword evidence="2" id="KW-0472">Membrane</keyword>
<feature type="transmembrane region" description="Helical" evidence="2">
    <location>
        <begin position="121"/>
        <end position="143"/>
    </location>
</feature>
<dbReference type="AlphaFoldDB" id="A0A4R3L064"/>
<accession>A0A4R3L064</accession>
<dbReference type="InterPro" id="IPR010982">
    <property type="entry name" value="Lambda_DNA-bd_dom_sf"/>
</dbReference>
<dbReference type="Gene3D" id="1.10.260.40">
    <property type="entry name" value="lambda repressor-like DNA-binding domains"/>
    <property type="match status" value="1"/>
</dbReference>
<sequence length="285" mass="32187">MTGLQKNSLREARLKDSISIEEISEELNIDSIYLEAIENEEFSTLPSLYAKGYIRTYARFLEVDPNPLLQAYKDSMPKEAVVIDNENSTPPLSRKERAELHQSKRSSSSKKKWMGKKLSSIGWPIWSLIGLIILAIPLLIWWLSDDNQTVVHSVNPSTTSSPSDAKVTSEQSKSTRAEVKLIQPSETYDYGDVYGISQSDQVQVKVTAVKPTEIRVRESGPQGKIIFEKELQSNQVETFTHDQWISLRVNHPSHVLLSVNGVTIDTSEQKEIQVYQLKVVDGAER</sequence>
<evidence type="ECO:0000259" key="3">
    <source>
        <dbReference type="Pfam" id="PF13464"/>
    </source>
</evidence>
<keyword evidence="5" id="KW-1185">Reference proteome</keyword>
<gene>
    <name evidence="4" type="ORF">EDD58_11148</name>
</gene>
<dbReference type="RefSeq" id="WP_131926601.1">
    <property type="nucleotide sequence ID" value="NZ_SMAG01000011.1"/>
</dbReference>
<organism evidence="4 5">
    <name type="scientific">Hazenella coriacea</name>
    <dbReference type="NCBI Taxonomy" id="1179467"/>
    <lineage>
        <taxon>Bacteria</taxon>
        <taxon>Bacillati</taxon>
        <taxon>Bacillota</taxon>
        <taxon>Bacilli</taxon>
        <taxon>Bacillales</taxon>
        <taxon>Thermoactinomycetaceae</taxon>
        <taxon>Hazenella</taxon>
    </lineage>
</organism>
<feature type="compositionally biased region" description="Basic and acidic residues" evidence="1">
    <location>
        <begin position="93"/>
        <end position="102"/>
    </location>
</feature>
<dbReference type="PANTHER" id="PTHR34475">
    <property type="match status" value="1"/>
</dbReference>
<evidence type="ECO:0000313" key="5">
    <source>
        <dbReference type="Proteomes" id="UP000294937"/>
    </source>
</evidence>
<name>A0A4R3L064_9BACL</name>
<evidence type="ECO:0000256" key="1">
    <source>
        <dbReference type="SAM" id="MobiDB-lite"/>
    </source>
</evidence>
<dbReference type="Proteomes" id="UP000294937">
    <property type="component" value="Unassembled WGS sequence"/>
</dbReference>
<dbReference type="Pfam" id="PF13464">
    <property type="entry name" value="RodZ_C"/>
    <property type="match status" value="1"/>
</dbReference>
<dbReference type="EMBL" id="SMAG01000011">
    <property type="protein sequence ID" value="TCS92584.1"/>
    <property type="molecule type" value="Genomic_DNA"/>
</dbReference>
<keyword evidence="2" id="KW-0812">Transmembrane</keyword>
<feature type="region of interest" description="Disordered" evidence="1">
    <location>
        <begin position="152"/>
        <end position="176"/>
    </location>
</feature>
<dbReference type="Pfam" id="PF13413">
    <property type="entry name" value="HTH_25"/>
    <property type="match status" value="1"/>
</dbReference>
<dbReference type="OrthoDB" id="9797543at2"/>
<reference evidence="4 5" key="1">
    <citation type="submission" date="2019-03" db="EMBL/GenBank/DDBJ databases">
        <title>Genomic Encyclopedia of Type Strains, Phase IV (KMG-IV): sequencing the most valuable type-strain genomes for metagenomic binning, comparative biology and taxonomic classification.</title>
        <authorList>
            <person name="Goeker M."/>
        </authorList>
    </citation>
    <scope>NUCLEOTIDE SEQUENCE [LARGE SCALE GENOMIC DNA]</scope>
    <source>
        <strain evidence="4 5">DSM 45707</strain>
    </source>
</reference>
<dbReference type="GO" id="GO:0003677">
    <property type="term" value="F:DNA binding"/>
    <property type="evidence" value="ECO:0007669"/>
    <property type="project" value="InterPro"/>
</dbReference>
<dbReference type="PANTHER" id="PTHR34475:SF1">
    <property type="entry name" value="CYTOSKELETON PROTEIN RODZ"/>
    <property type="match status" value="1"/>
</dbReference>
<proteinExistence type="predicted"/>
<evidence type="ECO:0000256" key="2">
    <source>
        <dbReference type="SAM" id="Phobius"/>
    </source>
</evidence>
<dbReference type="InterPro" id="IPR025194">
    <property type="entry name" value="RodZ-like_C"/>
</dbReference>
<feature type="domain" description="Cytoskeleton protein RodZ-like C-terminal" evidence="3">
    <location>
        <begin position="207"/>
        <end position="274"/>
    </location>
</feature>